<keyword evidence="12" id="KW-0630">Potassium</keyword>
<dbReference type="AlphaFoldDB" id="A0A1J5SN15"/>
<evidence type="ECO:0000256" key="11">
    <source>
        <dbReference type="ARBA" id="ARBA00022857"/>
    </source>
</evidence>
<dbReference type="NCBIfam" id="TIGR00196">
    <property type="entry name" value="yjeF_cterm"/>
    <property type="match status" value="1"/>
</dbReference>
<accession>A0A1J5SN15</accession>
<comment type="function">
    <text evidence="17">Bifunctional enzyme that catalyzes the epimerization of the S- and R-forms of NAD(P)HX and the dehydration of the S-form of NAD(P)HX at the expense of ADP, which is converted to AMP. This allows the repair of both epimers of NAD(P)HX, a damaged form of NAD(P)H that is a result of enzymatic or heat-dependent hydration.</text>
</comment>
<evidence type="ECO:0000256" key="10">
    <source>
        <dbReference type="ARBA" id="ARBA00022840"/>
    </source>
</evidence>
<evidence type="ECO:0000256" key="7">
    <source>
        <dbReference type="ARBA" id="ARBA00013129"/>
    </source>
</evidence>
<feature type="domain" description="YjeF N-terminal" evidence="22">
    <location>
        <begin position="9"/>
        <end position="215"/>
    </location>
</feature>
<evidence type="ECO:0000259" key="22">
    <source>
        <dbReference type="PROSITE" id="PS51385"/>
    </source>
</evidence>
<dbReference type="PROSITE" id="PS51385">
    <property type="entry name" value="YJEF_N"/>
    <property type="match status" value="1"/>
</dbReference>
<gene>
    <name evidence="23" type="primary">nnr_3</name>
    <name evidence="23" type="ORF">GALL_125370</name>
</gene>
<evidence type="ECO:0000256" key="4">
    <source>
        <dbReference type="ARBA" id="ARBA00006001"/>
    </source>
</evidence>
<dbReference type="HAMAP" id="MF_01965">
    <property type="entry name" value="NADHX_dehydratase"/>
    <property type="match status" value="1"/>
</dbReference>
<evidence type="ECO:0000256" key="9">
    <source>
        <dbReference type="ARBA" id="ARBA00022741"/>
    </source>
</evidence>
<evidence type="ECO:0000256" key="8">
    <source>
        <dbReference type="ARBA" id="ARBA00022723"/>
    </source>
</evidence>
<evidence type="ECO:0000256" key="2">
    <source>
        <dbReference type="ARBA" id="ARBA00000909"/>
    </source>
</evidence>
<evidence type="ECO:0000256" key="6">
    <source>
        <dbReference type="ARBA" id="ARBA00012228"/>
    </source>
</evidence>
<dbReference type="InterPro" id="IPR004443">
    <property type="entry name" value="YjeF_N_dom"/>
</dbReference>
<evidence type="ECO:0000256" key="16">
    <source>
        <dbReference type="ARBA" id="ARBA00023268"/>
    </source>
</evidence>
<dbReference type="GO" id="GO:0052855">
    <property type="term" value="F:ADP-dependent NAD(P)H-hydrate dehydratase activity"/>
    <property type="evidence" value="ECO:0007669"/>
    <property type="project" value="UniProtKB-EC"/>
</dbReference>
<dbReference type="HAMAP" id="MF_01966">
    <property type="entry name" value="NADHX_epimerase"/>
    <property type="match status" value="1"/>
</dbReference>
<dbReference type="InterPro" id="IPR000631">
    <property type="entry name" value="CARKD"/>
</dbReference>
<dbReference type="PROSITE" id="PS51383">
    <property type="entry name" value="YJEF_C_3"/>
    <property type="match status" value="1"/>
</dbReference>
<keyword evidence="9" id="KW-0547">Nucleotide-binding</keyword>
<dbReference type="Gene3D" id="3.40.1190.20">
    <property type="match status" value="1"/>
</dbReference>
<comment type="catalytic activity">
    <reaction evidence="20">
        <text>(6S)-NADPHX + ADP = AMP + phosphate + NADPH + H(+)</text>
        <dbReference type="Rhea" id="RHEA:32235"/>
        <dbReference type="ChEBI" id="CHEBI:15378"/>
        <dbReference type="ChEBI" id="CHEBI:43474"/>
        <dbReference type="ChEBI" id="CHEBI:57783"/>
        <dbReference type="ChEBI" id="CHEBI:64076"/>
        <dbReference type="ChEBI" id="CHEBI:456215"/>
        <dbReference type="ChEBI" id="CHEBI:456216"/>
        <dbReference type="EC" id="4.2.1.136"/>
    </reaction>
</comment>
<dbReference type="InterPro" id="IPR030677">
    <property type="entry name" value="Nnr"/>
</dbReference>
<evidence type="ECO:0000256" key="13">
    <source>
        <dbReference type="ARBA" id="ARBA00023027"/>
    </source>
</evidence>
<evidence type="ECO:0000256" key="3">
    <source>
        <dbReference type="ARBA" id="ARBA00001958"/>
    </source>
</evidence>
<dbReference type="EMBL" id="MLJW01000050">
    <property type="protein sequence ID" value="OIR05485.1"/>
    <property type="molecule type" value="Genomic_DNA"/>
</dbReference>
<dbReference type="CDD" id="cd01171">
    <property type="entry name" value="YXKO-related"/>
    <property type="match status" value="1"/>
</dbReference>
<dbReference type="GO" id="GO:0005524">
    <property type="term" value="F:ATP binding"/>
    <property type="evidence" value="ECO:0007669"/>
    <property type="project" value="UniProtKB-KW"/>
</dbReference>
<comment type="caution">
    <text evidence="23">The sequence shown here is derived from an EMBL/GenBank/DDBJ whole genome shotgun (WGS) entry which is preliminary data.</text>
</comment>
<comment type="cofactor">
    <cofactor evidence="3">
        <name>K(+)</name>
        <dbReference type="ChEBI" id="CHEBI:29103"/>
    </cofactor>
</comment>
<evidence type="ECO:0000259" key="21">
    <source>
        <dbReference type="PROSITE" id="PS51383"/>
    </source>
</evidence>
<dbReference type="GO" id="GO:0046872">
    <property type="term" value="F:metal ion binding"/>
    <property type="evidence" value="ECO:0007669"/>
    <property type="project" value="UniProtKB-KW"/>
</dbReference>
<comment type="similarity">
    <text evidence="4">In the N-terminal section; belongs to the NnrE/AIBP family.</text>
</comment>
<comment type="similarity">
    <text evidence="5">In the C-terminal section; belongs to the NnrD/CARKD family.</text>
</comment>
<comment type="catalytic activity">
    <reaction evidence="19">
        <text>(6S)-NADHX + ADP = AMP + phosphate + NADH + H(+)</text>
        <dbReference type="Rhea" id="RHEA:32223"/>
        <dbReference type="ChEBI" id="CHEBI:15378"/>
        <dbReference type="ChEBI" id="CHEBI:43474"/>
        <dbReference type="ChEBI" id="CHEBI:57945"/>
        <dbReference type="ChEBI" id="CHEBI:64074"/>
        <dbReference type="ChEBI" id="CHEBI:456215"/>
        <dbReference type="ChEBI" id="CHEBI:456216"/>
        <dbReference type="EC" id="4.2.1.136"/>
    </reaction>
</comment>
<evidence type="ECO:0000256" key="14">
    <source>
        <dbReference type="ARBA" id="ARBA00023235"/>
    </source>
</evidence>
<evidence type="ECO:0000256" key="5">
    <source>
        <dbReference type="ARBA" id="ARBA00009524"/>
    </source>
</evidence>
<dbReference type="EC" id="5.1.99.6" evidence="6"/>
<sequence>MKLLSSQQIHQWDAFTILHEPIESIGLMERAAQRCVDWISDNNFFDHKIKIFCGKGNNGGDGLAIARLLINKNYDVAVYILEFGARGTEDFQINLHLLHQTTTEIHFIQSTEFIPVIDKNDIVIDALYGSGLNRPLQLLSKEIVEHINQSTTNIISVDVPSGMSIDKSSKGNTIIRAKHTLTFQSLKLCFLTAENEDYFGEVHVLDIGLNQQFIESTETVFEIIAQQQIVSKIKPRKDFSHKGNYGHALLVAGSKGKMGAALLAAKACLRTGSGLVTINIPEQFQSAVNSFLPEAMTMDRDDENSFNNFSTIAIGPGIGIDNYGQQIVLKVLDAYKKPMVVDADALNIISGNKNILKLVPHGSILTPHPKEFERLFGVCENEFERLEKAIELSNQNPFIIILKGHYTLIAANGRGYFNTTGNAGLAKGGSGDVLTGMIASLLAQNYEPLQAAMIAVYLHGLAADLALENQSTESLLATDVIDAIGKAFNFLKD</sequence>
<dbReference type="EC" id="4.2.1.136" evidence="7"/>
<proteinExistence type="inferred from homology"/>
<keyword evidence="13" id="KW-0520">NAD</keyword>
<evidence type="ECO:0000256" key="19">
    <source>
        <dbReference type="ARBA" id="ARBA00048238"/>
    </source>
</evidence>
<dbReference type="NCBIfam" id="TIGR00197">
    <property type="entry name" value="yjeF_nterm"/>
    <property type="match status" value="1"/>
</dbReference>
<dbReference type="PANTHER" id="PTHR12592:SF0">
    <property type="entry name" value="ATP-DEPENDENT (S)-NAD(P)H-HYDRATE DEHYDRATASE"/>
    <property type="match status" value="1"/>
</dbReference>
<dbReference type="SUPFAM" id="SSF53613">
    <property type="entry name" value="Ribokinase-like"/>
    <property type="match status" value="1"/>
</dbReference>
<comment type="catalytic activity">
    <reaction evidence="1">
        <text>(6R)-NADHX = (6S)-NADHX</text>
        <dbReference type="Rhea" id="RHEA:32215"/>
        <dbReference type="ChEBI" id="CHEBI:64074"/>
        <dbReference type="ChEBI" id="CHEBI:64075"/>
        <dbReference type="EC" id="5.1.99.6"/>
    </reaction>
</comment>
<dbReference type="GO" id="GO:0052856">
    <property type="term" value="F:NAD(P)HX epimerase activity"/>
    <property type="evidence" value="ECO:0007669"/>
    <property type="project" value="UniProtKB-EC"/>
</dbReference>
<dbReference type="InterPro" id="IPR029056">
    <property type="entry name" value="Ribokinase-like"/>
</dbReference>
<evidence type="ECO:0000256" key="20">
    <source>
        <dbReference type="ARBA" id="ARBA00049209"/>
    </source>
</evidence>
<dbReference type="InterPro" id="IPR017953">
    <property type="entry name" value="Carbohydrate_kinase_pred_CS"/>
</dbReference>
<comment type="catalytic activity">
    <reaction evidence="2">
        <text>(6R)-NADPHX = (6S)-NADPHX</text>
        <dbReference type="Rhea" id="RHEA:32227"/>
        <dbReference type="ChEBI" id="CHEBI:64076"/>
        <dbReference type="ChEBI" id="CHEBI:64077"/>
        <dbReference type="EC" id="5.1.99.6"/>
    </reaction>
</comment>
<feature type="domain" description="YjeF C-terminal" evidence="21">
    <location>
        <begin position="225"/>
        <end position="491"/>
    </location>
</feature>
<evidence type="ECO:0000256" key="17">
    <source>
        <dbReference type="ARBA" id="ARBA00025153"/>
    </source>
</evidence>
<dbReference type="PROSITE" id="PS01050">
    <property type="entry name" value="YJEF_C_2"/>
    <property type="match status" value="1"/>
</dbReference>
<name>A0A1J5SN15_9ZZZZ</name>
<evidence type="ECO:0000256" key="18">
    <source>
        <dbReference type="ARBA" id="ARBA00032624"/>
    </source>
</evidence>
<dbReference type="SUPFAM" id="SSF64153">
    <property type="entry name" value="YjeF N-terminal domain-like"/>
    <property type="match status" value="1"/>
</dbReference>
<organism evidence="23">
    <name type="scientific">mine drainage metagenome</name>
    <dbReference type="NCBI Taxonomy" id="410659"/>
    <lineage>
        <taxon>unclassified sequences</taxon>
        <taxon>metagenomes</taxon>
        <taxon>ecological metagenomes</taxon>
    </lineage>
</organism>
<dbReference type="Pfam" id="PF01256">
    <property type="entry name" value="Carb_kinase"/>
    <property type="match status" value="1"/>
</dbReference>
<dbReference type="GO" id="GO:0110051">
    <property type="term" value="P:metabolite repair"/>
    <property type="evidence" value="ECO:0007669"/>
    <property type="project" value="TreeGrafter"/>
</dbReference>
<reference evidence="23" key="1">
    <citation type="submission" date="2016-10" db="EMBL/GenBank/DDBJ databases">
        <title>Sequence of Gallionella enrichment culture.</title>
        <authorList>
            <person name="Poehlein A."/>
            <person name="Muehling M."/>
            <person name="Daniel R."/>
        </authorList>
    </citation>
    <scope>NUCLEOTIDE SEQUENCE</scope>
</reference>
<evidence type="ECO:0000256" key="12">
    <source>
        <dbReference type="ARBA" id="ARBA00022958"/>
    </source>
</evidence>
<keyword evidence="16" id="KW-0511">Multifunctional enzyme</keyword>
<dbReference type="PIRSF" id="PIRSF017184">
    <property type="entry name" value="Nnr"/>
    <property type="match status" value="1"/>
</dbReference>
<dbReference type="InterPro" id="IPR036652">
    <property type="entry name" value="YjeF_N_dom_sf"/>
</dbReference>
<protein>
    <recommendedName>
        <fullName evidence="18">Nicotinamide nucleotide repair protein</fullName>
        <ecNumber evidence="7">4.2.1.136</ecNumber>
        <ecNumber evidence="6">5.1.99.6</ecNumber>
    </recommendedName>
</protein>
<evidence type="ECO:0000256" key="1">
    <source>
        <dbReference type="ARBA" id="ARBA00000013"/>
    </source>
</evidence>
<dbReference type="PANTHER" id="PTHR12592">
    <property type="entry name" value="ATP-DEPENDENT (S)-NAD(P)H-HYDRATE DEHYDRATASE FAMILY MEMBER"/>
    <property type="match status" value="1"/>
</dbReference>
<evidence type="ECO:0000313" key="23">
    <source>
        <dbReference type="EMBL" id="OIR05485.1"/>
    </source>
</evidence>
<keyword evidence="11" id="KW-0521">NADP</keyword>
<keyword evidence="10" id="KW-0067">ATP-binding</keyword>
<keyword evidence="14" id="KW-0413">Isomerase</keyword>
<dbReference type="Pfam" id="PF03853">
    <property type="entry name" value="YjeF_N"/>
    <property type="match status" value="1"/>
</dbReference>
<keyword evidence="15" id="KW-0456">Lyase</keyword>
<evidence type="ECO:0000256" key="15">
    <source>
        <dbReference type="ARBA" id="ARBA00023239"/>
    </source>
</evidence>
<keyword evidence="8" id="KW-0479">Metal-binding</keyword>
<dbReference type="Gene3D" id="3.40.50.10260">
    <property type="entry name" value="YjeF N-terminal domain"/>
    <property type="match status" value="1"/>
</dbReference>